<sequence>MTNRTIDVLTIGNAIVDVLAQTDETFLVEQNLAKGTMHLIDEPRAEELYGLMRDVTVMSGGSAANTAAGIASLGSKAAFIGKVRNDELGDLYARDLEKIGVHYNVAPATDGPATARCCVLITPDGERTMNTYLGACQNLTVDDINPETIKASSIIYLEGYLWDPPKAKDAFRKAIDIAHQDGNRIALTLSDTFCVDRYRDEFLTLIRDGSIDILFANTHELRSLYQTADENTAIAAFRDENVLGVVTRSEEGALVIMSGETSSVPAYPVDQVVDATGAGDLFAAGFLAGMTQGLHLMDCARLGSLSASEAISHIGPRPQVSLRELAKANMLIA</sequence>
<name>A0ABV0BF77_9HYPH</name>
<accession>A0ABV0BF77</accession>
<feature type="domain" description="Carbohydrate kinase PfkB" evidence="4">
    <location>
        <begin position="46"/>
        <end position="317"/>
    </location>
</feature>
<protein>
    <submittedName>
        <fullName evidence="5">Adenosine kinase</fullName>
    </submittedName>
</protein>
<evidence type="ECO:0000256" key="3">
    <source>
        <dbReference type="ARBA" id="ARBA00022777"/>
    </source>
</evidence>
<dbReference type="Proteomes" id="UP001418637">
    <property type="component" value="Unassembled WGS sequence"/>
</dbReference>
<dbReference type="SUPFAM" id="SSF53613">
    <property type="entry name" value="Ribokinase-like"/>
    <property type="match status" value="1"/>
</dbReference>
<reference evidence="5 6" key="1">
    <citation type="submission" date="2024-04" db="EMBL/GenBank/DDBJ databases">
        <title>A novel species isolated from cricket.</title>
        <authorList>
            <person name="Wang H.-C."/>
        </authorList>
    </citation>
    <scope>NUCLEOTIDE SEQUENCE [LARGE SCALE GENOMIC DNA]</scope>
    <source>
        <strain evidence="5 6">WL0021</strain>
    </source>
</reference>
<dbReference type="PANTHER" id="PTHR43320:SF3">
    <property type="entry name" value="CARBOHYDRATE KINASE PFKB DOMAIN-CONTAINING PROTEIN"/>
    <property type="match status" value="1"/>
</dbReference>
<dbReference type="CDD" id="cd01168">
    <property type="entry name" value="adenosine_kinase"/>
    <property type="match status" value="1"/>
</dbReference>
<keyword evidence="2" id="KW-0808">Transferase</keyword>
<evidence type="ECO:0000256" key="2">
    <source>
        <dbReference type="ARBA" id="ARBA00022679"/>
    </source>
</evidence>
<evidence type="ECO:0000313" key="5">
    <source>
        <dbReference type="EMBL" id="MEN3929634.1"/>
    </source>
</evidence>
<dbReference type="InterPro" id="IPR029056">
    <property type="entry name" value="Ribokinase-like"/>
</dbReference>
<dbReference type="PANTHER" id="PTHR43320">
    <property type="entry name" value="SUGAR KINASE"/>
    <property type="match status" value="1"/>
</dbReference>
<dbReference type="EMBL" id="JBBYXI010000001">
    <property type="protein sequence ID" value="MEN3929634.1"/>
    <property type="molecule type" value="Genomic_DNA"/>
</dbReference>
<evidence type="ECO:0000256" key="1">
    <source>
        <dbReference type="ARBA" id="ARBA00010688"/>
    </source>
</evidence>
<dbReference type="Gene3D" id="3.40.1190.20">
    <property type="match status" value="1"/>
</dbReference>
<organism evidence="5 6">
    <name type="scientific">Hohaiivirga grylli</name>
    <dbReference type="NCBI Taxonomy" id="3133970"/>
    <lineage>
        <taxon>Bacteria</taxon>
        <taxon>Pseudomonadati</taxon>
        <taxon>Pseudomonadota</taxon>
        <taxon>Alphaproteobacteria</taxon>
        <taxon>Hyphomicrobiales</taxon>
        <taxon>Methylobacteriaceae</taxon>
        <taxon>Hohaiivirga</taxon>
    </lineage>
</organism>
<proteinExistence type="inferred from homology"/>
<dbReference type="GO" id="GO:0016301">
    <property type="term" value="F:kinase activity"/>
    <property type="evidence" value="ECO:0007669"/>
    <property type="project" value="UniProtKB-KW"/>
</dbReference>
<dbReference type="InterPro" id="IPR052700">
    <property type="entry name" value="Carb_kinase_PfkB-like"/>
</dbReference>
<dbReference type="InterPro" id="IPR011611">
    <property type="entry name" value="PfkB_dom"/>
</dbReference>
<evidence type="ECO:0000313" key="6">
    <source>
        <dbReference type="Proteomes" id="UP001418637"/>
    </source>
</evidence>
<evidence type="ECO:0000259" key="4">
    <source>
        <dbReference type="Pfam" id="PF00294"/>
    </source>
</evidence>
<keyword evidence="6" id="KW-1185">Reference proteome</keyword>
<gene>
    <name evidence="5" type="ORF">WJT86_01000</name>
</gene>
<dbReference type="Pfam" id="PF00294">
    <property type="entry name" value="PfkB"/>
    <property type="match status" value="1"/>
</dbReference>
<keyword evidence="3 5" id="KW-0418">Kinase</keyword>
<dbReference type="RefSeq" id="WP_346335630.1">
    <property type="nucleotide sequence ID" value="NZ_JBBYXI010000001.1"/>
</dbReference>
<comment type="similarity">
    <text evidence="1">Belongs to the carbohydrate kinase PfkB family.</text>
</comment>
<comment type="caution">
    <text evidence="5">The sequence shown here is derived from an EMBL/GenBank/DDBJ whole genome shotgun (WGS) entry which is preliminary data.</text>
</comment>